<dbReference type="InterPro" id="IPR046346">
    <property type="entry name" value="Aminoacid_DH-like_N_sf"/>
</dbReference>
<dbReference type="InterPro" id="IPR013708">
    <property type="entry name" value="Shikimate_DH-bd_N"/>
</dbReference>
<reference evidence="2" key="1">
    <citation type="journal article" date="2020" name="Stud. Mycol.">
        <title>101 Dothideomycetes genomes: a test case for predicting lifestyles and emergence of pathogens.</title>
        <authorList>
            <person name="Haridas S."/>
            <person name="Albert R."/>
            <person name="Binder M."/>
            <person name="Bloem J."/>
            <person name="Labutti K."/>
            <person name="Salamov A."/>
            <person name="Andreopoulos B."/>
            <person name="Baker S."/>
            <person name="Barry K."/>
            <person name="Bills G."/>
            <person name="Bluhm B."/>
            <person name="Cannon C."/>
            <person name="Castanera R."/>
            <person name="Culley D."/>
            <person name="Daum C."/>
            <person name="Ezra D."/>
            <person name="Gonzalez J."/>
            <person name="Henrissat B."/>
            <person name="Kuo A."/>
            <person name="Liang C."/>
            <person name="Lipzen A."/>
            <person name="Lutzoni F."/>
            <person name="Magnuson J."/>
            <person name="Mondo S."/>
            <person name="Nolan M."/>
            <person name="Ohm R."/>
            <person name="Pangilinan J."/>
            <person name="Park H.-J."/>
            <person name="Ramirez L."/>
            <person name="Alfaro M."/>
            <person name="Sun H."/>
            <person name="Tritt A."/>
            <person name="Yoshinaga Y."/>
            <person name="Zwiers L.-H."/>
            <person name="Turgeon B."/>
            <person name="Goodwin S."/>
            <person name="Spatafora J."/>
            <person name="Crous P."/>
            <person name="Grigoriev I."/>
        </authorList>
    </citation>
    <scope>NUCLEOTIDE SEQUENCE</scope>
    <source>
        <strain evidence="2">CBS 133067</strain>
    </source>
</reference>
<dbReference type="SUPFAM" id="SSF51735">
    <property type="entry name" value="NAD(P)-binding Rossmann-fold domains"/>
    <property type="match status" value="1"/>
</dbReference>
<proteinExistence type="predicted"/>
<accession>A0A9P4IG87</accession>
<dbReference type="AlphaFoldDB" id="A0A9P4IG87"/>
<dbReference type="Pfam" id="PF08501">
    <property type="entry name" value="Shikimate_dh_N"/>
    <property type="match status" value="1"/>
</dbReference>
<dbReference type="PANTHER" id="PTHR21089:SF1">
    <property type="entry name" value="BIFUNCTIONAL 3-DEHYDROQUINATE DEHYDRATASE_SHIKIMATE DEHYDROGENASE, CHLOROPLASTIC"/>
    <property type="match status" value="1"/>
</dbReference>
<dbReference type="Gene3D" id="3.40.50.10860">
    <property type="entry name" value="Leucine Dehydrogenase, chain A, domain 1"/>
    <property type="match status" value="1"/>
</dbReference>
<dbReference type="GO" id="GO:0019632">
    <property type="term" value="P:shikimate metabolic process"/>
    <property type="evidence" value="ECO:0007669"/>
    <property type="project" value="TreeGrafter"/>
</dbReference>
<dbReference type="EMBL" id="ML978127">
    <property type="protein sequence ID" value="KAF2097922.1"/>
    <property type="molecule type" value="Genomic_DNA"/>
</dbReference>
<name>A0A9P4IG87_9PEZI</name>
<evidence type="ECO:0000313" key="3">
    <source>
        <dbReference type="Proteomes" id="UP000799772"/>
    </source>
</evidence>
<evidence type="ECO:0000259" key="1">
    <source>
        <dbReference type="Pfam" id="PF08501"/>
    </source>
</evidence>
<sequence>MPSIPSLPKTDHLDGVGYLFGAPIAHSMSPLLHGTVYRFLGLNWEQFLLESLDIPMFINLINDSKCFGASVTMPHKLAIIPYLDDLTPEGRDVGAVNTIFFREKDGKKQLIGTNTDIVGIRESFYRNVSNPDAVFHKRPGMVVGGGGAARSAVYALQRWMKCSPIYMVNRDRSEVADVISECKSRGFGDDLIDVATLKQAETLEGPGAIVACIPDFEPKTAAEKEARSVLQCMLNKPHKGAILEMAYHPSPWTTIGRLSQEAGWRVILGTESMIYQGFEQNRYWTGKSIDEMNVEECREVIAAKLREAKL</sequence>
<dbReference type="InterPro" id="IPR036291">
    <property type="entry name" value="NAD(P)-bd_dom_sf"/>
</dbReference>
<dbReference type="PANTHER" id="PTHR21089">
    <property type="entry name" value="SHIKIMATE DEHYDROGENASE"/>
    <property type="match status" value="1"/>
</dbReference>
<dbReference type="GO" id="GO:0009423">
    <property type="term" value="P:chorismate biosynthetic process"/>
    <property type="evidence" value="ECO:0007669"/>
    <property type="project" value="TreeGrafter"/>
</dbReference>
<dbReference type="GO" id="GO:0004764">
    <property type="term" value="F:shikimate 3-dehydrogenase (NADP+) activity"/>
    <property type="evidence" value="ECO:0007669"/>
    <property type="project" value="InterPro"/>
</dbReference>
<dbReference type="SUPFAM" id="SSF53223">
    <property type="entry name" value="Aminoacid dehydrogenase-like, N-terminal domain"/>
    <property type="match status" value="1"/>
</dbReference>
<organism evidence="2 3">
    <name type="scientific">Rhizodiscina lignyota</name>
    <dbReference type="NCBI Taxonomy" id="1504668"/>
    <lineage>
        <taxon>Eukaryota</taxon>
        <taxon>Fungi</taxon>
        <taxon>Dikarya</taxon>
        <taxon>Ascomycota</taxon>
        <taxon>Pezizomycotina</taxon>
        <taxon>Dothideomycetes</taxon>
        <taxon>Pleosporomycetidae</taxon>
        <taxon>Aulographales</taxon>
        <taxon>Rhizodiscinaceae</taxon>
        <taxon>Rhizodiscina</taxon>
    </lineage>
</organism>
<protein>
    <submittedName>
        <fullName evidence="2">Quinate dehydrogenase</fullName>
    </submittedName>
</protein>
<dbReference type="Proteomes" id="UP000799772">
    <property type="component" value="Unassembled WGS sequence"/>
</dbReference>
<dbReference type="Gene3D" id="3.40.50.720">
    <property type="entry name" value="NAD(P)-binding Rossmann-like Domain"/>
    <property type="match status" value="1"/>
</dbReference>
<evidence type="ECO:0000313" key="2">
    <source>
        <dbReference type="EMBL" id="KAF2097922.1"/>
    </source>
</evidence>
<gene>
    <name evidence="2" type="ORF">NA57DRAFT_76722</name>
</gene>
<comment type="caution">
    <text evidence="2">The sequence shown here is derived from an EMBL/GenBank/DDBJ whole genome shotgun (WGS) entry which is preliminary data.</text>
</comment>
<feature type="domain" description="Shikimate dehydrogenase substrate binding N-terminal" evidence="1">
    <location>
        <begin position="19"/>
        <end position="99"/>
    </location>
</feature>
<dbReference type="InterPro" id="IPR022893">
    <property type="entry name" value="Shikimate_DH_fam"/>
</dbReference>
<dbReference type="OrthoDB" id="204377at2759"/>
<keyword evidence="3" id="KW-1185">Reference proteome</keyword>